<sequence>MPLVRTKNAIAINIPKTMLSQIGEINCLFSIINNPISNTVIVENSKNGISDSTLSKNSSKNGFRENMHTKHKTQKDE</sequence>
<gene>
    <name evidence="2" type="ORF">DAMNIGENAA_19940</name>
</gene>
<keyword evidence="3" id="KW-1185">Reference proteome</keyword>
<organism evidence="2 3">
    <name type="scientific">Desulforhabdus amnigena</name>
    <dbReference type="NCBI Taxonomy" id="40218"/>
    <lineage>
        <taxon>Bacteria</taxon>
        <taxon>Pseudomonadati</taxon>
        <taxon>Thermodesulfobacteriota</taxon>
        <taxon>Syntrophobacteria</taxon>
        <taxon>Syntrophobacterales</taxon>
        <taxon>Syntrophobacteraceae</taxon>
        <taxon>Desulforhabdus</taxon>
    </lineage>
</organism>
<evidence type="ECO:0000313" key="3">
    <source>
        <dbReference type="Proteomes" id="UP001144372"/>
    </source>
</evidence>
<feature type="region of interest" description="Disordered" evidence="1">
    <location>
        <begin position="47"/>
        <end position="77"/>
    </location>
</feature>
<feature type="compositionally biased region" description="Polar residues" evidence="1">
    <location>
        <begin position="47"/>
        <end position="61"/>
    </location>
</feature>
<evidence type="ECO:0000313" key="2">
    <source>
        <dbReference type="EMBL" id="GLI34561.1"/>
    </source>
</evidence>
<feature type="compositionally biased region" description="Basic and acidic residues" evidence="1">
    <location>
        <begin position="62"/>
        <end position="77"/>
    </location>
</feature>
<dbReference type="Proteomes" id="UP001144372">
    <property type="component" value="Unassembled WGS sequence"/>
</dbReference>
<reference evidence="2" key="1">
    <citation type="submission" date="2022-12" db="EMBL/GenBank/DDBJ databases">
        <title>Reference genome sequencing for broad-spectrum identification of bacterial and archaeal isolates by mass spectrometry.</title>
        <authorList>
            <person name="Sekiguchi Y."/>
            <person name="Tourlousse D.M."/>
        </authorList>
    </citation>
    <scope>NUCLEOTIDE SEQUENCE</scope>
    <source>
        <strain evidence="2">ASRB1</strain>
    </source>
</reference>
<accession>A0A9W6CZB8</accession>
<dbReference type="AlphaFoldDB" id="A0A9W6CZB8"/>
<name>A0A9W6CZB8_9BACT</name>
<evidence type="ECO:0000256" key="1">
    <source>
        <dbReference type="SAM" id="MobiDB-lite"/>
    </source>
</evidence>
<dbReference type="EMBL" id="BSDR01000001">
    <property type="protein sequence ID" value="GLI34561.1"/>
    <property type="molecule type" value="Genomic_DNA"/>
</dbReference>
<comment type="caution">
    <text evidence="2">The sequence shown here is derived from an EMBL/GenBank/DDBJ whole genome shotgun (WGS) entry which is preliminary data.</text>
</comment>
<protein>
    <submittedName>
        <fullName evidence="2">Uncharacterized protein</fullName>
    </submittedName>
</protein>
<proteinExistence type="predicted"/>